<sequence length="349" mass="40779">MTNSGPEKTPYIDKIIKEYLRGLNSFYPGIRLIGRYSLFSGEQPYNCRLNLTLRNSNVEGTDYASTDQKYLIHYTSSLQNLFNILNSGFLRLSNLSSLNDPQELLYMAKEINWIETSQLNLFRKSFHSVSFCGIHNLAQPDKFPMWRLYGGDGYGAAIVFEILNPNTDWHKYMLARIQYGNSAERDKYIDFLRFHSQFQIENNRPITNLPEAVFAFMGMHKNDIWNYEEEIRLISHYEYEEHSLEPKTAQNQAAKLRHSIGQNGNPYSYLELPLFGSTKYIELEKFYNNNGVKDNFIKSLPILKINKVVLGYRHSLETLLDCESIISNVSNNYKHDIEIINSYLKEYMK</sequence>
<protein>
    <submittedName>
        <fullName evidence="1">DUF2971 domain-containing protein</fullName>
    </submittedName>
</protein>
<proteinExistence type="predicted"/>
<organism evidence="1 2">
    <name type="scientific">Pedobacter alpinus</name>
    <dbReference type="NCBI Taxonomy" id="1590643"/>
    <lineage>
        <taxon>Bacteria</taxon>
        <taxon>Pseudomonadati</taxon>
        <taxon>Bacteroidota</taxon>
        <taxon>Sphingobacteriia</taxon>
        <taxon>Sphingobacteriales</taxon>
        <taxon>Sphingobacteriaceae</taxon>
        <taxon>Pedobacter</taxon>
    </lineage>
</organism>
<reference evidence="2" key="1">
    <citation type="journal article" date="2019" name="Int. J. Syst. Evol. Microbiol.">
        <title>The Global Catalogue of Microorganisms (GCM) 10K type strain sequencing project: providing services to taxonomists for standard genome sequencing and annotation.</title>
        <authorList>
            <consortium name="The Broad Institute Genomics Platform"/>
            <consortium name="The Broad Institute Genome Sequencing Center for Infectious Disease"/>
            <person name="Wu L."/>
            <person name="Ma J."/>
        </authorList>
    </citation>
    <scope>NUCLEOTIDE SEQUENCE [LARGE SCALE GENOMIC DNA]</scope>
    <source>
        <strain evidence="2">KCTC 42456</strain>
    </source>
</reference>
<name>A0ABW5TLV8_9SPHI</name>
<keyword evidence="2" id="KW-1185">Reference proteome</keyword>
<gene>
    <name evidence="1" type="ORF">ACFSSE_01045</name>
</gene>
<dbReference type="Pfam" id="PF11185">
    <property type="entry name" value="DUF2971"/>
    <property type="match status" value="1"/>
</dbReference>
<dbReference type="InterPro" id="IPR021352">
    <property type="entry name" value="DUF2971"/>
</dbReference>
<evidence type="ECO:0000313" key="1">
    <source>
        <dbReference type="EMBL" id="MFD2730282.1"/>
    </source>
</evidence>
<dbReference type="Proteomes" id="UP001597546">
    <property type="component" value="Unassembled WGS sequence"/>
</dbReference>
<evidence type="ECO:0000313" key="2">
    <source>
        <dbReference type="Proteomes" id="UP001597546"/>
    </source>
</evidence>
<dbReference type="RefSeq" id="WP_379041056.1">
    <property type="nucleotide sequence ID" value="NZ_JBHSKW010000006.1"/>
</dbReference>
<comment type="caution">
    <text evidence="1">The sequence shown here is derived from an EMBL/GenBank/DDBJ whole genome shotgun (WGS) entry which is preliminary data.</text>
</comment>
<dbReference type="EMBL" id="JBHULV010000005">
    <property type="protein sequence ID" value="MFD2730282.1"/>
    <property type="molecule type" value="Genomic_DNA"/>
</dbReference>
<accession>A0ABW5TLV8</accession>